<proteinExistence type="inferred from homology"/>
<keyword evidence="9" id="KW-0175">Coiled coil</keyword>
<dbReference type="Gene3D" id="3.30.930.10">
    <property type="entry name" value="Bira Bifunctional Protein, Domain 2"/>
    <property type="match status" value="1"/>
</dbReference>
<feature type="binding site" evidence="6">
    <location>
        <position position="296"/>
    </location>
    <ligand>
        <name>ATP</name>
        <dbReference type="ChEBI" id="CHEBI:30616"/>
    </ligand>
</feature>
<keyword evidence="6" id="KW-0963">Cytoplasm</keyword>
<evidence type="ECO:0000256" key="7">
    <source>
        <dbReference type="PIRSR" id="PIRSR001529-1"/>
    </source>
</evidence>
<feature type="site" description="Important for serine binding" evidence="7">
    <location>
        <position position="401"/>
    </location>
</feature>
<evidence type="ECO:0000259" key="10">
    <source>
        <dbReference type="PROSITE" id="PS50862"/>
    </source>
</evidence>
<dbReference type="KEGG" id="cdiv:CPM_0354"/>
<dbReference type="GeneID" id="41587686"/>
<keyword evidence="2 6" id="KW-0547">Nucleotide-binding</keyword>
<evidence type="ECO:0000313" key="14">
    <source>
        <dbReference type="Proteomes" id="UP000195607"/>
    </source>
</evidence>
<dbReference type="Proteomes" id="UP000195607">
    <property type="component" value="Chromosome I"/>
</dbReference>
<dbReference type="UniPathway" id="UPA00906">
    <property type="reaction ID" value="UER00895"/>
</dbReference>
<dbReference type="SUPFAM" id="SSF46589">
    <property type="entry name" value="tRNA-binding arm"/>
    <property type="match status" value="1"/>
</dbReference>
<feature type="domain" description="Aminoacyl-transfer RNA synthetases class-II family profile" evidence="10">
    <location>
        <begin position="157"/>
        <end position="430"/>
    </location>
</feature>
<comment type="similarity">
    <text evidence="6">Belongs to the class-II aminoacyl-tRNA synthetase family. Type-1 seryl-tRNA synthetase subfamily.</text>
</comment>
<evidence type="ECO:0000256" key="4">
    <source>
        <dbReference type="ARBA" id="ARBA00022917"/>
    </source>
</evidence>
<dbReference type="EMBL" id="LT719092">
    <property type="protein sequence ID" value="SJK84239.1"/>
    <property type="molecule type" value="Genomic_DNA"/>
</dbReference>
<dbReference type="CDD" id="cd00770">
    <property type="entry name" value="SerRS_core"/>
    <property type="match status" value="1"/>
</dbReference>
<dbReference type="InterPro" id="IPR042103">
    <property type="entry name" value="SerRS_1_N_sf"/>
</dbReference>
<dbReference type="Pfam" id="PF00587">
    <property type="entry name" value="tRNA-synt_2b"/>
    <property type="match status" value="1"/>
</dbReference>
<dbReference type="InterPro" id="IPR010978">
    <property type="entry name" value="tRNA-bd_arm"/>
</dbReference>
<keyword evidence="4 6" id="KW-0648">Protein biosynthesis</keyword>
<keyword evidence="3 6" id="KW-0067">ATP-binding</keyword>
<comment type="pathway">
    <text evidence="6">Aminoacyl-tRNA biosynthesis; selenocysteinyl-tRNA(Sec) biosynthesis; L-seryl-tRNA(Sec) from L-serine and tRNA(Sec): step 1/1.</text>
</comment>
<evidence type="ECO:0000256" key="6">
    <source>
        <dbReference type="HAMAP-Rule" id="MF_00176"/>
    </source>
</evidence>
<keyword evidence="13" id="KW-1185">Reference proteome</keyword>
<dbReference type="SUPFAM" id="SSF55681">
    <property type="entry name" value="Class II aaRS and biotin synthetases"/>
    <property type="match status" value="1"/>
</dbReference>
<dbReference type="InterPro" id="IPR033729">
    <property type="entry name" value="SerRS_core"/>
</dbReference>
<comment type="function">
    <text evidence="6">Catalyzes the attachment of serine to tRNA(Ser). Is also able to aminoacylate tRNA(Sec) with serine, to form the misacylated tRNA L-seryl-tRNA(Sec), which will be further converted into selenocysteinyl-tRNA(Sec).</text>
</comment>
<evidence type="ECO:0000256" key="1">
    <source>
        <dbReference type="ARBA" id="ARBA00022598"/>
    </source>
</evidence>
<evidence type="ECO:0000313" key="11">
    <source>
        <dbReference type="EMBL" id="SIM40549.1"/>
    </source>
</evidence>
<feature type="binding site" evidence="6 7">
    <location>
        <position position="303"/>
    </location>
    <ligand>
        <name>L-serine</name>
        <dbReference type="ChEBI" id="CHEBI:33384"/>
    </ligand>
</feature>
<dbReference type="AlphaFoldDB" id="A0A1N5SXE7"/>
<feature type="binding site" evidence="7">
    <location>
        <position position="249"/>
    </location>
    <ligand>
        <name>L-serine</name>
        <dbReference type="ChEBI" id="CHEBI:33384"/>
    </ligand>
</feature>
<reference evidence="13" key="2">
    <citation type="submission" date="2016-06" db="EMBL/GenBank/DDBJ databases">
        <authorList>
            <person name="Toshchakov V.S."/>
        </authorList>
    </citation>
    <scope>NUCLEOTIDE SEQUENCE [LARGE SCALE GENOMIC DNA]</scope>
    <source>
        <strain>PM4 (JCM 30641</strain>
        <strain evidence="13">\VKM B-2940)</strain>
    </source>
</reference>
<evidence type="ECO:0000313" key="13">
    <source>
        <dbReference type="Proteomes" id="UP000187822"/>
    </source>
</evidence>
<feature type="binding site" evidence="6">
    <location>
        <begin position="249"/>
        <end position="251"/>
    </location>
    <ligand>
        <name>L-serine</name>
        <dbReference type="ChEBI" id="CHEBI:33384"/>
    </ligand>
</feature>
<comment type="subcellular location">
    <subcellularLocation>
        <location evidence="6">Cytoplasm</location>
    </subcellularLocation>
</comment>
<dbReference type="PROSITE" id="PS50862">
    <property type="entry name" value="AA_TRNA_LIGASE_II"/>
    <property type="match status" value="1"/>
</dbReference>
<protein>
    <recommendedName>
        <fullName evidence="6">Serine--tRNA ligase</fullName>
        <ecNumber evidence="6">6.1.1.11</ecNumber>
    </recommendedName>
    <alternativeName>
        <fullName evidence="6">Seryl-tRNA synthetase</fullName>
        <shortName evidence="6">SerRS</shortName>
    </alternativeName>
    <alternativeName>
        <fullName evidence="6">Seryl-tRNA(Ser/Sec) synthetase</fullName>
    </alternativeName>
</protein>
<feature type="binding site" evidence="6">
    <location>
        <position position="401"/>
    </location>
    <ligand>
        <name>L-serine</name>
        <dbReference type="ChEBI" id="CHEBI:33384"/>
    </ligand>
</feature>
<dbReference type="GO" id="GO:0006434">
    <property type="term" value="P:seryl-tRNA aminoacylation"/>
    <property type="evidence" value="ECO:0007669"/>
    <property type="project" value="UniProtKB-UniRule"/>
</dbReference>
<name>A0A1N5SXE7_9ARCH</name>
<feature type="binding site" evidence="6 8">
    <location>
        <begin position="280"/>
        <end position="282"/>
    </location>
    <ligand>
        <name>ATP</name>
        <dbReference type="ChEBI" id="CHEBI:30616"/>
    </ligand>
</feature>
<evidence type="ECO:0000256" key="5">
    <source>
        <dbReference type="ARBA" id="ARBA00023146"/>
    </source>
</evidence>
<reference evidence="11 14" key="1">
    <citation type="submission" date="2016-04" db="EMBL/GenBank/DDBJ databases">
        <authorList>
            <person name="Evans L.H."/>
            <person name="Alamgir A."/>
            <person name="Owens N."/>
            <person name="Weber N.D."/>
            <person name="Virtaneva K."/>
            <person name="Barbian K."/>
            <person name="Babar A."/>
            <person name="Rosenke K."/>
        </authorList>
    </citation>
    <scope>NUCLEOTIDE SEQUENCE [LARGE SCALE GENOMIC DNA]</scope>
    <source>
        <strain evidence="11">S5</strain>
        <strain evidence="14">S5(T) (JCM 30642 \VKM B-2941)</strain>
    </source>
</reference>
<feature type="binding site" evidence="8">
    <location>
        <begin position="296"/>
        <end position="299"/>
    </location>
    <ligand>
        <name>ATP</name>
        <dbReference type="ChEBI" id="CHEBI:30616"/>
    </ligand>
</feature>
<dbReference type="NCBIfam" id="TIGR00414">
    <property type="entry name" value="serS"/>
    <property type="match status" value="1"/>
</dbReference>
<comment type="subunit">
    <text evidence="6">Homodimer. The tRNA molecule binds across the dimer.</text>
</comment>
<dbReference type="InterPro" id="IPR006195">
    <property type="entry name" value="aa-tRNA-synth_II"/>
</dbReference>
<dbReference type="PIRSF" id="PIRSF001529">
    <property type="entry name" value="Ser-tRNA-synth_IIa"/>
    <property type="match status" value="1"/>
</dbReference>
<gene>
    <name evidence="6" type="primary">serS</name>
    <name evidence="12" type="ORF">CPM_0354</name>
    <name evidence="11" type="ORF">CSP5_0383</name>
</gene>
<keyword evidence="5 6" id="KW-0030">Aminoacyl-tRNA synthetase</keyword>
<feature type="binding site" evidence="7">
    <location>
        <position position="280"/>
    </location>
    <ligand>
        <name>L-serine</name>
        <dbReference type="ChEBI" id="CHEBI:33384"/>
    </ligand>
</feature>
<organism evidence="11 14">
    <name type="scientific">Cuniculiplasma divulgatum</name>
    <dbReference type="NCBI Taxonomy" id="1673428"/>
    <lineage>
        <taxon>Archaea</taxon>
        <taxon>Methanobacteriati</taxon>
        <taxon>Thermoplasmatota</taxon>
        <taxon>Thermoplasmata</taxon>
        <taxon>Thermoplasmatales</taxon>
        <taxon>Cuniculiplasmataceae</taxon>
        <taxon>Cuniculiplasma</taxon>
    </lineage>
</organism>
<reference evidence="12" key="3">
    <citation type="submission" date="2016-06" db="EMBL/GenBank/DDBJ databases">
        <authorList>
            <person name="Olsen C.W."/>
            <person name="Carey S."/>
            <person name="Hinshaw L."/>
            <person name="Karasin A.I."/>
        </authorList>
    </citation>
    <scope>NUCLEOTIDE SEQUENCE [LARGE SCALE GENOMIC DNA]</scope>
    <source>
        <strain evidence="12">PM4</strain>
    </source>
</reference>
<sequence>MIDIKRLREDPEQYIKSLKGRGGDQGLIERFFSLDQKWRDNVKKINELRKQRNSLSMDVSRKVKNGEETESIKDDVRKLNEELKLLESEQSEIEKERDITVSRIPNLLDESVPICFGDENSKFIKFSGNAKVRRDSLDEFNKFTENSGKYEIIENTYSHIDLSERMNLVDLERAGKISGARFYISRNQLVKLELALVNYAIDFIGQRGFSIVEPPPMINGNSIWKATDEGTFNEAVYKIEGEDLYLISTSEHPIAAMLMNEILDQNELPLKVSGFSPCFRKEAGAHGKDTKGIFRVHYFKKVEQFIFCKPEDSWDYLEELLKNTEDLLQSLEIPFRVINVCSGELGSLAAKKYDIEGWFPHQGKFRELASISNDTDYQARSLNIKYRTPDGNQFVHTLNGTAIATTRIMVAIMENFSTENRIEIPKALIPYTGFDHISVE</sequence>
<comment type="domain">
    <text evidence="6">Consists of two distinct domains, a catalytic core and a N-terminal extension that is involved in tRNA binding.</text>
</comment>
<feature type="coiled-coil region" evidence="9">
    <location>
        <begin position="69"/>
        <end position="99"/>
    </location>
</feature>
<dbReference type="Gene3D" id="1.10.287.40">
    <property type="entry name" value="Serine-tRNA synthetase, tRNA binding domain"/>
    <property type="match status" value="1"/>
</dbReference>
<dbReference type="InterPro" id="IPR015866">
    <property type="entry name" value="Ser-tRNA-synth_1_N"/>
</dbReference>
<dbReference type="RefSeq" id="WP_077075909.1">
    <property type="nucleotide sequence ID" value="NZ_LT671858.1"/>
</dbReference>
<dbReference type="PRINTS" id="PR00981">
    <property type="entry name" value="TRNASYNTHSER"/>
</dbReference>
<dbReference type="GO" id="GO:0004828">
    <property type="term" value="F:serine-tRNA ligase activity"/>
    <property type="evidence" value="ECO:0007669"/>
    <property type="project" value="UniProtKB-UniRule"/>
</dbReference>
<accession>A0A1N5SXE7</accession>
<dbReference type="Proteomes" id="UP000187822">
    <property type="component" value="Chromosome I"/>
</dbReference>
<dbReference type="GO" id="GO:0016260">
    <property type="term" value="P:selenocysteine biosynthetic process"/>
    <property type="evidence" value="ECO:0007669"/>
    <property type="project" value="UniProtKB-UniRule"/>
</dbReference>
<dbReference type="Pfam" id="PF02403">
    <property type="entry name" value="Seryl_tRNA_N"/>
    <property type="match status" value="1"/>
</dbReference>
<evidence type="ECO:0000256" key="9">
    <source>
        <dbReference type="SAM" id="Coils"/>
    </source>
</evidence>
<dbReference type="HAMAP" id="MF_00176">
    <property type="entry name" value="Ser_tRNA_synth_type1"/>
    <property type="match status" value="1"/>
</dbReference>
<feature type="binding site" evidence="6 8">
    <location>
        <begin position="367"/>
        <end position="370"/>
    </location>
    <ligand>
        <name>ATP</name>
        <dbReference type="ChEBI" id="CHEBI:30616"/>
    </ligand>
</feature>
<evidence type="ECO:0000313" key="12">
    <source>
        <dbReference type="EMBL" id="SJK84239.1"/>
    </source>
</evidence>
<keyword evidence="1 6" id="KW-0436">Ligase</keyword>
<dbReference type="InterPro" id="IPR002317">
    <property type="entry name" value="Ser-tRNA-ligase_type_1"/>
</dbReference>
<evidence type="ECO:0000256" key="8">
    <source>
        <dbReference type="PIRSR" id="PIRSR001529-2"/>
    </source>
</evidence>
<dbReference type="STRING" id="1673428.CPM_0354"/>
<dbReference type="EC" id="6.1.1.11" evidence="6"/>
<dbReference type="OrthoDB" id="35932at2157"/>
<dbReference type="GO" id="GO:0005737">
    <property type="term" value="C:cytoplasm"/>
    <property type="evidence" value="ECO:0007669"/>
    <property type="project" value="UniProtKB-SubCell"/>
</dbReference>
<comment type="catalytic activity">
    <reaction evidence="6">
        <text>tRNA(Ser) + L-serine + ATP = L-seryl-tRNA(Ser) + AMP + diphosphate + H(+)</text>
        <dbReference type="Rhea" id="RHEA:12292"/>
        <dbReference type="Rhea" id="RHEA-COMP:9669"/>
        <dbReference type="Rhea" id="RHEA-COMP:9703"/>
        <dbReference type="ChEBI" id="CHEBI:15378"/>
        <dbReference type="ChEBI" id="CHEBI:30616"/>
        <dbReference type="ChEBI" id="CHEBI:33019"/>
        <dbReference type="ChEBI" id="CHEBI:33384"/>
        <dbReference type="ChEBI" id="CHEBI:78442"/>
        <dbReference type="ChEBI" id="CHEBI:78533"/>
        <dbReference type="ChEBI" id="CHEBI:456215"/>
        <dbReference type="EC" id="6.1.1.11"/>
    </reaction>
</comment>
<dbReference type="EMBL" id="LT671858">
    <property type="protein sequence ID" value="SIM40549.1"/>
    <property type="molecule type" value="Genomic_DNA"/>
</dbReference>
<dbReference type="PANTHER" id="PTHR11778">
    <property type="entry name" value="SERYL-TRNA SYNTHETASE"/>
    <property type="match status" value="1"/>
</dbReference>
<dbReference type="InterPro" id="IPR045864">
    <property type="entry name" value="aa-tRNA-synth_II/BPL/LPL"/>
</dbReference>
<dbReference type="InterPro" id="IPR002314">
    <property type="entry name" value="aa-tRNA-synt_IIb"/>
</dbReference>
<dbReference type="GO" id="GO:0005524">
    <property type="term" value="F:ATP binding"/>
    <property type="evidence" value="ECO:0007669"/>
    <property type="project" value="UniProtKB-UniRule"/>
</dbReference>
<feature type="binding site" evidence="7">
    <location>
        <position position="399"/>
    </location>
    <ligand>
        <name>L-serine</name>
        <dbReference type="ChEBI" id="CHEBI:33384"/>
    </ligand>
</feature>
<comment type="catalytic activity">
    <reaction evidence="6">
        <text>tRNA(Sec) + L-serine + ATP = L-seryl-tRNA(Sec) + AMP + diphosphate + H(+)</text>
        <dbReference type="Rhea" id="RHEA:42580"/>
        <dbReference type="Rhea" id="RHEA-COMP:9742"/>
        <dbReference type="Rhea" id="RHEA-COMP:10128"/>
        <dbReference type="ChEBI" id="CHEBI:15378"/>
        <dbReference type="ChEBI" id="CHEBI:30616"/>
        <dbReference type="ChEBI" id="CHEBI:33019"/>
        <dbReference type="ChEBI" id="CHEBI:33384"/>
        <dbReference type="ChEBI" id="CHEBI:78442"/>
        <dbReference type="ChEBI" id="CHEBI:78533"/>
        <dbReference type="ChEBI" id="CHEBI:456215"/>
        <dbReference type="EC" id="6.1.1.11"/>
    </reaction>
</comment>
<evidence type="ECO:0000256" key="3">
    <source>
        <dbReference type="ARBA" id="ARBA00022840"/>
    </source>
</evidence>
<evidence type="ECO:0000256" key="2">
    <source>
        <dbReference type="ARBA" id="ARBA00022741"/>
    </source>
</evidence>